<sequence>MSCNLKNSRQSNAYDRSEYDLKMLEAYNPMNNLPAPAWPGYHSPPYPGQRTEYDMRVQSMWCSKCDAEHPVGPQPGPPQPKPQPPSGSGSNNSMRPHAMRPHHNYSYSY</sequence>
<protein>
    <submittedName>
        <fullName evidence="2">Uncharacterized protein</fullName>
    </submittedName>
</protein>
<dbReference type="AlphaFoldDB" id="A0A6C0CY73"/>
<dbReference type="EMBL" id="MN739512">
    <property type="protein sequence ID" value="QHT09468.1"/>
    <property type="molecule type" value="Genomic_DNA"/>
</dbReference>
<feature type="region of interest" description="Disordered" evidence="1">
    <location>
        <begin position="66"/>
        <end position="109"/>
    </location>
</feature>
<accession>A0A6C0CY73</accession>
<feature type="compositionally biased region" description="Pro residues" evidence="1">
    <location>
        <begin position="72"/>
        <end position="85"/>
    </location>
</feature>
<evidence type="ECO:0000256" key="1">
    <source>
        <dbReference type="SAM" id="MobiDB-lite"/>
    </source>
</evidence>
<name>A0A6C0CY73_9ZZZZ</name>
<evidence type="ECO:0000313" key="2">
    <source>
        <dbReference type="EMBL" id="QHT09468.1"/>
    </source>
</evidence>
<proteinExistence type="predicted"/>
<organism evidence="2">
    <name type="scientific">viral metagenome</name>
    <dbReference type="NCBI Taxonomy" id="1070528"/>
    <lineage>
        <taxon>unclassified sequences</taxon>
        <taxon>metagenomes</taxon>
        <taxon>organismal metagenomes</taxon>
    </lineage>
</organism>
<reference evidence="2" key="1">
    <citation type="journal article" date="2020" name="Nature">
        <title>Giant virus diversity and host interactions through global metagenomics.</title>
        <authorList>
            <person name="Schulz F."/>
            <person name="Roux S."/>
            <person name="Paez-Espino D."/>
            <person name="Jungbluth S."/>
            <person name="Walsh D.A."/>
            <person name="Denef V.J."/>
            <person name="McMahon K.D."/>
            <person name="Konstantinidis K.T."/>
            <person name="Eloe-Fadrosh E.A."/>
            <person name="Kyrpides N.C."/>
            <person name="Woyke T."/>
        </authorList>
    </citation>
    <scope>NUCLEOTIDE SEQUENCE</scope>
    <source>
        <strain evidence="2">GVMAG-M-3300023174-102</strain>
    </source>
</reference>